<accession>A0A7Y7IXJ0</accession>
<sequence length="68" mass="7030">DLCALAAEDLALPGLTGDAILDSVLFARPALPVSDVLCAGRWVVAGGRHVARDAIARDFRAAMARLSA</sequence>
<dbReference type="Proteomes" id="UP000534870">
    <property type="component" value="Unassembled WGS sequence"/>
</dbReference>
<dbReference type="Gene3D" id="2.30.40.10">
    <property type="entry name" value="Urease, subunit C, domain 1"/>
    <property type="match status" value="1"/>
</dbReference>
<dbReference type="GO" id="GO:0016810">
    <property type="term" value="F:hydrolase activity, acting on carbon-nitrogen (but not peptide) bonds"/>
    <property type="evidence" value="ECO:0007669"/>
    <property type="project" value="InterPro"/>
</dbReference>
<protein>
    <submittedName>
        <fullName evidence="1">Formimidoylglutamate deiminase</fullName>
    </submittedName>
</protein>
<proteinExistence type="predicted"/>
<dbReference type="EMBL" id="JABXXP010000307">
    <property type="protein sequence ID" value="NVN11997.1"/>
    <property type="molecule type" value="Genomic_DNA"/>
</dbReference>
<reference evidence="1 2" key="1">
    <citation type="submission" date="2020-06" db="EMBL/GenBank/DDBJ databases">
        <title>Description of novel acetic acid bacteria.</title>
        <authorList>
            <person name="Sombolestani A."/>
        </authorList>
    </citation>
    <scope>NUCLEOTIDE SEQUENCE [LARGE SCALE GENOMIC DNA]</scope>
    <source>
        <strain evidence="1 2">LMG 31431</strain>
    </source>
</reference>
<feature type="non-terminal residue" evidence="1">
    <location>
        <position position="1"/>
    </location>
</feature>
<comment type="caution">
    <text evidence="1">The sequence shown here is derived from an EMBL/GenBank/DDBJ whole genome shotgun (WGS) entry which is preliminary data.</text>
</comment>
<evidence type="ECO:0000313" key="2">
    <source>
        <dbReference type="Proteomes" id="UP000534870"/>
    </source>
</evidence>
<organism evidence="1 2">
    <name type="scientific">Nguyenibacter vanlangensis</name>
    <dbReference type="NCBI Taxonomy" id="1216886"/>
    <lineage>
        <taxon>Bacteria</taxon>
        <taxon>Pseudomonadati</taxon>
        <taxon>Pseudomonadota</taxon>
        <taxon>Alphaproteobacteria</taxon>
        <taxon>Acetobacterales</taxon>
        <taxon>Acetobacteraceae</taxon>
        <taxon>Nguyenibacter</taxon>
    </lineage>
</organism>
<gene>
    <name evidence="1" type="ORF">HUK84_12865</name>
</gene>
<name>A0A7Y7IXJ0_9PROT</name>
<evidence type="ECO:0000313" key="1">
    <source>
        <dbReference type="EMBL" id="NVN11997.1"/>
    </source>
</evidence>
<dbReference type="InterPro" id="IPR011059">
    <property type="entry name" value="Metal-dep_hydrolase_composite"/>
</dbReference>
<dbReference type="AlphaFoldDB" id="A0A7Y7IXJ0"/>